<accession>A0A4Y9T8S6</accession>
<dbReference type="InterPro" id="IPR000847">
    <property type="entry name" value="LysR_HTH_N"/>
</dbReference>
<keyword evidence="2" id="KW-0805">Transcription regulation</keyword>
<dbReference type="InterPro" id="IPR036388">
    <property type="entry name" value="WH-like_DNA-bd_sf"/>
</dbReference>
<dbReference type="GO" id="GO:0005829">
    <property type="term" value="C:cytosol"/>
    <property type="evidence" value="ECO:0007669"/>
    <property type="project" value="TreeGrafter"/>
</dbReference>
<protein>
    <submittedName>
        <fullName evidence="6">LysR family transcriptional regulator</fullName>
    </submittedName>
</protein>
<dbReference type="AlphaFoldDB" id="A0A4Y9T8S6"/>
<evidence type="ECO:0000313" key="7">
    <source>
        <dbReference type="Proteomes" id="UP000297258"/>
    </source>
</evidence>
<evidence type="ECO:0000256" key="1">
    <source>
        <dbReference type="ARBA" id="ARBA00009437"/>
    </source>
</evidence>
<feature type="domain" description="HTH lysR-type" evidence="5">
    <location>
        <begin position="1"/>
        <end position="58"/>
    </location>
</feature>
<dbReference type="Pfam" id="PF00126">
    <property type="entry name" value="HTH_1"/>
    <property type="match status" value="1"/>
</dbReference>
<dbReference type="Gene3D" id="3.40.190.290">
    <property type="match status" value="1"/>
</dbReference>
<name>A0A4Y9T8S6_9BURK</name>
<evidence type="ECO:0000313" key="6">
    <source>
        <dbReference type="EMBL" id="TFW35650.1"/>
    </source>
</evidence>
<dbReference type="FunFam" id="1.10.10.10:FF:000001">
    <property type="entry name" value="LysR family transcriptional regulator"/>
    <property type="match status" value="1"/>
</dbReference>
<dbReference type="OrthoDB" id="8587114at2"/>
<dbReference type="Proteomes" id="UP000297258">
    <property type="component" value="Unassembled WGS sequence"/>
</dbReference>
<proteinExistence type="inferred from homology"/>
<dbReference type="InterPro" id="IPR005119">
    <property type="entry name" value="LysR_subst-bd"/>
</dbReference>
<dbReference type="SUPFAM" id="SSF46785">
    <property type="entry name" value="Winged helix' DNA-binding domain"/>
    <property type="match status" value="1"/>
</dbReference>
<dbReference type="InterPro" id="IPR036390">
    <property type="entry name" value="WH_DNA-bd_sf"/>
</dbReference>
<evidence type="ECO:0000259" key="5">
    <source>
        <dbReference type="PROSITE" id="PS50931"/>
    </source>
</evidence>
<evidence type="ECO:0000256" key="4">
    <source>
        <dbReference type="ARBA" id="ARBA00023163"/>
    </source>
</evidence>
<evidence type="ECO:0000256" key="3">
    <source>
        <dbReference type="ARBA" id="ARBA00023125"/>
    </source>
</evidence>
<dbReference type="GO" id="GO:0003700">
    <property type="term" value="F:DNA-binding transcription factor activity"/>
    <property type="evidence" value="ECO:0007669"/>
    <property type="project" value="InterPro"/>
</dbReference>
<dbReference type="GO" id="GO:0003677">
    <property type="term" value="F:DNA binding"/>
    <property type="evidence" value="ECO:0007669"/>
    <property type="project" value="UniProtKB-KW"/>
</dbReference>
<keyword evidence="4" id="KW-0804">Transcription</keyword>
<dbReference type="Pfam" id="PF03466">
    <property type="entry name" value="LysR_substrate"/>
    <property type="match status" value="1"/>
</dbReference>
<organism evidence="6 7">
    <name type="scientific">Massilia horti</name>
    <dbReference type="NCBI Taxonomy" id="2562153"/>
    <lineage>
        <taxon>Bacteria</taxon>
        <taxon>Pseudomonadati</taxon>
        <taxon>Pseudomonadota</taxon>
        <taxon>Betaproteobacteria</taxon>
        <taxon>Burkholderiales</taxon>
        <taxon>Oxalobacteraceae</taxon>
        <taxon>Telluria group</taxon>
        <taxon>Massilia</taxon>
    </lineage>
</organism>
<dbReference type="Gene3D" id="1.10.10.10">
    <property type="entry name" value="Winged helix-like DNA-binding domain superfamily/Winged helix DNA-binding domain"/>
    <property type="match status" value="1"/>
</dbReference>
<dbReference type="InterPro" id="IPR050950">
    <property type="entry name" value="HTH-type_LysR_regulators"/>
</dbReference>
<keyword evidence="7" id="KW-1185">Reference proteome</keyword>
<reference evidence="6 7" key="1">
    <citation type="submission" date="2019-03" db="EMBL/GenBank/DDBJ databases">
        <title>Draft genome of Massilia hortus sp. nov., a novel bacterial species of the Oxalobacteraceae family.</title>
        <authorList>
            <person name="Peta V."/>
            <person name="Raths R."/>
            <person name="Bucking H."/>
        </authorList>
    </citation>
    <scope>NUCLEOTIDE SEQUENCE [LARGE SCALE GENOMIC DNA]</scope>
    <source>
        <strain evidence="6 7">ONC3</strain>
    </source>
</reference>
<dbReference type="PROSITE" id="PS50931">
    <property type="entry name" value="HTH_LYSR"/>
    <property type="match status" value="1"/>
</dbReference>
<comment type="similarity">
    <text evidence="1">Belongs to the LysR transcriptional regulatory family.</text>
</comment>
<dbReference type="EMBL" id="SPUM01000008">
    <property type="protein sequence ID" value="TFW35650.1"/>
    <property type="molecule type" value="Genomic_DNA"/>
</dbReference>
<dbReference type="PRINTS" id="PR00039">
    <property type="entry name" value="HTHLYSR"/>
</dbReference>
<gene>
    <name evidence="6" type="ORF">E4O92_01450</name>
</gene>
<sequence length="315" mass="34587">MDIRELRSFIHVARAGSFSRAAAELFIAQPALSRQIGKLEEELGVTLFARHGRGVKLTSAGATLLERAELITHFVRQTSEQVRAAGDSVSGHLSVGLPPAVMLSLGPALVERFRRDFPRVHLHLREGLSVSLQEWVLDRRVDLAVMYNPAPLEALEVQPVFSESMLLVGPPEPGTVGGRGAPVRLHELSGLPLILPGAPHSNRRLVEQVAAENGCRLRVVLEVDSVALTKTLVSRGYGYSLFTYGAMHEEVARGELVVRPVERPAIRSVLTIATLRERQSSQLVAELRKLVHGKLHRIFHGDDWHGEGVWVGDVP</sequence>
<keyword evidence="3" id="KW-0238">DNA-binding</keyword>
<comment type="caution">
    <text evidence="6">The sequence shown here is derived from an EMBL/GenBank/DDBJ whole genome shotgun (WGS) entry which is preliminary data.</text>
</comment>
<evidence type="ECO:0000256" key="2">
    <source>
        <dbReference type="ARBA" id="ARBA00023015"/>
    </source>
</evidence>
<dbReference type="SUPFAM" id="SSF53850">
    <property type="entry name" value="Periplasmic binding protein-like II"/>
    <property type="match status" value="1"/>
</dbReference>
<dbReference type="PANTHER" id="PTHR30419">
    <property type="entry name" value="HTH-TYPE TRANSCRIPTIONAL REGULATOR YBHD"/>
    <property type="match status" value="1"/>
</dbReference>